<comment type="caution">
    <text evidence="1">The sequence shown here is derived from an EMBL/GenBank/DDBJ whole genome shotgun (WGS) entry which is preliminary data.</text>
</comment>
<organism evidence="1 2">
    <name type="scientific">Pleurodeles waltl</name>
    <name type="common">Iberian ribbed newt</name>
    <dbReference type="NCBI Taxonomy" id="8319"/>
    <lineage>
        <taxon>Eukaryota</taxon>
        <taxon>Metazoa</taxon>
        <taxon>Chordata</taxon>
        <taxon>Craniata</taxon>
        <taxon>Vertebrata</taxon>
        <taxon>Euteleostomi</taxon>
        <taxon>Amphibia</taxon>
        <taxon>Batrachia</taxon>
        <taxon>Caudata</taxon>
        <taxon>Salamandroidea</taxon>
        <taxon>Salamandridae</taxon>
        <taxon>Pleurodelinae</taxon>
        <taxon>Pleurodeles</taxon>
    </lineage>
</organism>
<evidence type="ECO:0000313" key="2">
    <source>
        <dbReference type="Proteomes" id="UP001066276"/>
    </source>
</evidence>
<dbReference type="Proteomes" id="UP001066276">
    <property type="component" value="Chromosome 5"/>
</dbReference>
<reference evidence="1" key="1">
    <citation type="journal article" date="2022" name="bioRxiv">
        <title>Sequencing and chromosome-scale assembly of the giantPleurodeles waltlgenome.</title>
        <authorList>
            <person name="Brown T."/>
            <person name="Elewa A."/>
            <person name="Iarovenko S."/>
            <person name="Subramanian E."/>
            <person name="Araus A.J."/>
            <person name="Petzold A."/>
            <person name="Susuki M."/>
            <person name="Suzuki K.-i.T."/>
            <person name="Hayashi T."/>
            <person name="Toyoda A."/>
            <person name="Oliveira C."/>
            <person name="Osipova E."/>
            <person name="Leigh N.D."/>
            <person name="Simon A."/>
            <person name="Yun M.H."/>
        </authorList>
    </citation>
    <scope>NUCLEOTIDE SEQUENCE</scope>
    <source>
        <strain evidence="1">20211129_DDA</strain>
        <tissue evidence="1">Liver</tissue>
    </source>
</reference>
<dbReference type="AlphaFoldDB" id="A0AAV7RBV2"/>
<accession>A0AAV7RBV2</accession>
<dbReference type="EMBL" id="JANPWB010000009">
    <property type="protein sequence ID" value="KAJ1149317.1"/>
    <property type="molecule type" value="Genomic_DNA"/>
</dbReference>
<protein>
    <submittedName>
        <fullName evidence="1">Uncharacterized protein</fullName>
    </submittedName>
</protein>
<evidence type="ECO:0000313" key="1">
    <source>
        <dbReference type="EMBL" id="KAJ1149317.1"/>
    </source>
</evidence>
<proteinExistence type="predicted"/>
<sequence length="73" mass="7785">MFVEPTGSAGRQRGPLACAHVRTAESVLGLPSCCCTGHVVGRADEQGLHRQFLPWGSDAYGLETLRGAYGLLR</sequence>
<keyword evidence="2" id="KW-1185">Reference proteome</keyword>
<name>A0AAV7RBV2_PLEWA</name>
<gene>
    <name evidence="1" type="ORF">NDU88_002127</name>
</gene>